<dbReference type="InterPro" id="IPR029441">
    <property type="entry name" value="Cass2"/>
</dbReference>
<accession>M1UX59</accession>
<evidence type="ECO:0000313" key="2">
    <source>
        <dbReference type="EMBL" id="AGG65743.1"/>
    </source>
</evidence>
<dbReference type="SUPFAM" id="SSF55136">
    <property type="entry name" value="Probable bacterial effector-binding domain"/>
    <property type="match status" value="1"/>
</dbReference>
<sequence length="149" mass="16521">MSIKLLSTFPVFTGANSVIMEFEKFLDKDTKTKLLAKNDIEPRGPLSISDEIENQQEEGSILDYWHAVATSEPATDFESLAVPAGKGVVFETEGAFPEAIQQMWADAATEWFPANPYLWAKGPQLLKTTYSTDFSTAKAELWLPIEDVG</sequence>
<dbReference type="KEGG" id="ccn:H924_01435"/>
<feature type="domain" description="AraC effector-binding" evidence="1">
    <location>
        <begin position="1"/>
        <end position="146"/>
    </location>
</feature>
<protein>
    <recommendedName>
        <fullName evidence="1">AraC effector-binding domain-containing protein</fullName>
    </recommendedName>
</protein>
<dbReference type="EMBL" id="CP004354">
    <property type="protein sequence ID" value="AGG65743.1"/>
    <property type="molecule type" value="Genomic_DNA"/>
</dbReference>
<evidence type="ECO:0000313" key="3">
    <source>
        <dbReference type="Proteomes" id="UP000011760"/>
    </source>
</evidence>
<dbReference type="Pfam" id="PF14526">
    <property type="entry name" value="Cass2"/>
    <property type="match status" value="1"/>
</dbReference>
<dbReference type="Proteomes" id="UP000011760">
    <property type="component" value="Chromosome"/>
</dbReference>
<dbReference type="PATRIC" id="fig|1121353.3.peg.300"/>
<dbReference type="InterPro" id="IPR011256">
    <property type="entry name" value="Reg_factor_effector_dom_sf"/>
</dbReference>
<organism evidence="2 3">
    <name type="scientific">Corynebacterium callunae DSM 20147</name>
    <dbReference type="NCBI Taxonomy" id="1121353"/>
    <lineage>
        <taxon>Bacteria</taxon>
        <taxon>Bacillati</taxon>
        <taxon>Actinomycetota</taxon>
        <taxon>Actinomycetes</taxon>
        <taxon>Mycobacteriales</taxon>
        <taxon>Corynebacteriaceae</taxon>
        <taxon>Corynebacterium</taxon>
    </lineage>
</organism>
<dbReference type="HOGENOM" id="CLU_000445_81_11_11"/>
<dbReference type="eggNOG" id="COG3708">
    <property type="taxonomic scope" value="Bacteria"/>
</dbReference>
<dbReference type="AlphaFoldDB" id="M1UX59"/>
<name>M1UX59_9CORY</name>
<reference evidence="2 3" key="1">
    <citation type="submission" date="2013-02" db="EMBL/GenBank/DDBJ databases">
        <title>The complete genome sequence of Corynebacterium callunae DSM 20147.</title>
        <authorList>
            <person name="Ruckert C."/>
            <person name="Albersmeier A."/>
            <person name="Kalinowski J."/>
        </authorList>
    </citation>
    <scope>NUCLEOTIDE SEQUENCE [LARGE SCALE GENOMIC DNA]</scope>
    <source>
        <strain evidence="2 3">DSM 20147</strain>
    </source>
</reference>
<proteinExistence type="predicted"/>
<keyword evidence="3" id="KW-1185">Reference proteome</keyword>
<dbReference type="SMART" id="SM00871">
    <property type="entry name" value="AraC_E_bind"/>
    <property type="match status" value="1"/>
</dbReference>
<dbReference type="Gene3D" id="3.20.80.10">
    <property type="entry name" value="Regulatory factor, effector binding domain"/>
    <property type="match status" value="1"/>
</dbReference>
<gene>
    <name evidence="2" type="ORF">H924_01435</name>
</gene>
<evidence type="ECO:0000259" key="1">
    <source>
        <dbReference type="SMART" id="SM00871"/>
    </source>
</evidence>
<dbReference type="STRING" id="1121353.H924_01435"/>
<dbReference type="InterPro" id="IPR010499">
    <property type="entry name" value="AraC_E-bd"/>
</dbReference>